<dbReference type="PANTHER" id="PTHR10724">
    <property type="entry name" value="30S RIBOSOMAL PROTEIN S1"/>
    <property type="match status" value="1"/>
</dbReference>
<keyword evidence="2 6" id="KW-0689">Ribosomal protein</keyword>
<evidence type="ECO:0000313" key="7">
    <source>
        <dbReference type="Proteomes" id="UP000185093"/>
    </source>
</evidence>
<keyword evidence="7" id="KW-1185">Reference proteome</keyword>
<feature type="compositionally biased region" description="Basic and acidic residues" evidence="4">
    <location>
        <begin position="1"/>
        <end position="10"/>
    </location>
</feature>
<comment type="similarity">
    <text evidence="1">Belongs to the bacterial ribosomal protein bS1 family.</text>
</comment>
<dbReference type="InterPro" id="IPR035104">
    <property type="entry name" value="Ribosomal_protein_S1-like"/>
</dbReference>
<feature type="domain" description="S1 motif" evidence="5">
    <location>
        <begin position="391"/>
        <end position="460"/>
    </location>
</feature>
<comment type="caution">
    <text evidence="6">The sequence shown here is derived from an EMBL/GenBank/DDBJ whole genome shotgun (WGS) entry which is preliminary data.</text>
</comment>
<dbReference type="Gene3D" id="2.40.50.140">
    <property type="entry name" value="Nucleic acid-binding proteins"/>
    <property type="match status" value="5"/>
</dbReference>
<dbReference type="RefSeq" id="WP_014806659.1">
    <property type="nucleotide sequence ID" value="NZ_DAONBL010000001.1"/>
</dbReference>
<evidence type="ECO:0000256" key="4">
    <source>
        <dbReference type="SAM" id="MobiDB-lite"/>
    </source>
</evidence>
<reference evidence="6 7" key="1">
    <citation type="submission" date="2016-11" db="EMBL/GenBank/DDBJ databases">
        <authorList>
            <person name="Varghese N."/>
            <person name="Submissions S."/>
        </authorList>
    </citation>
    <scope>NUCLEOTIDE SEQUENCE [LARGE SCALE GENOMIC DNA]</scope>
    <source>
        <strain evidence="6 7">DSM 20664</strain>
    </source>
</reference>
<feature type="domain" description="S1 motif" evidence="5">
    <location>
        <begin position="221"/>
        <end position="289"/>
    </location>
</feature>
<evidence type="ECO:0000256" key="2">
    <source>
        <dbReference type="ARBA" id="ARBA00022980"/>
    </source>
</evidence>
<evidence type="ECO:0000256" key="1">
    <source>
        <dbReference type="ARBA" id="ARBA00006767"/>
    </source>
</evidence>
<accession>A0ABY1JB46</accession>
<gene>
    <name evidence="6" type="ORF">SAMN05444368_0336</name>
</gene>
<evidence type="ECO:0000256" key="3">
    <source>
        <dbReference type="ARBA" id="ARBA00023274"/>
    </source>
</evidence>
<dbReference type="InterPro" id="IPR003029">
    <property type="entry name" value="S1_domain"/>
</dbReference>
<dbReference type="InterPro" id="IPR012340">
    <property type="entry name" value="NA-bd_OB-fold"/>
</dbReference>
<dbReference type="SMART" id="SM00316">
    <property type="entry name" value="S1"/>
    <property type="match status" value="5"/>
</dbReference>
<dbReference type="InterPro" id="IPR050437">
    <property type="entry name" value="Ribos_protein_bS1-like"/>
</dbReference>
<evidence type="ECO:0000313" key="6">
    <source>
        <dbReference type="EMBL" id="SIN63176.1"/>
    </source>
</evidence>
<evidence type="ECO:0000259" key="5">
    <source>
        <dbReference type="PROSITE" id="PS50126"/>
    </source>
</evidence>
<organism evidence="6 7">
    <name type="scientific">Acetomicrobium flavidum</name>
    <dbReference type="NCBI Taxonomy" id="49896"/>
    <lineage>
        <taxon>Bacteria</taxon>
        <taxon>Thermotogati</taxon>
        <taxon>Synergistota</taxon>
        <taxon>Synergistia</taxon>
        <taxon>Synergistales</taxon>
        <taxon>Acetomicrobiaceae</taxon>
        <taxon>Acetomicrobium</taxon>
    </lineage>
</organism>
<dbReference type="GO" id="GO:0005840">
    <property type="term" value="C:ribosome"/>
    <property type="evidence" value="ECO:0007669"/>
    <property type="project" value="UniProtKB-KW"/>
</dbReference>
<dbReference type="Proteomes" id="UP000185093">
    <property type="component" value="Unassembled WGS sequence"/>
</dbReference>
<dbReference type="CDD" id="cd05688">
    <property type="entry name" value="S1_RPS1_repeat_ec3"/>
    <property type="match status" value="1"/>
</dbReference>
<feature type="compositionally biased region" description="Basic and acidic residues" evidence="4">
    <location>
        <begin position="467"/>
        <end position="494"/>
    </location>
</feature>
<dbReference type="PROSITE" id="PS50126">
    <property type="entry name" value="S1"/>
    <property type="match status" value="5"/>
</dbReference>
<protein>
    <submittedName>
        <fullName evidence="6">Small subunit ribosomal protein S1</fullName>
    </submittedName>
</protein>
<feature type="domain" description="S1 motif" evidence="5">
    <location>
        <begin position="45"/>
        <end position="115"/>
    </location>
</feature>
<name>A0ABY1JB46_9BACT</name>
<dbReference type="Pfam" id="PF00575">
    <property type="entry name" value="S1"/>
    <property type="match status" value="5"/>
</dbReference>
<feature type="domain" description="S1 motif" evidence="5">
    <location>
        <begin position="306"/>
        <end position="375"/>
    </location>
</feature>
<dbReference type="EMBL" id="FSQZ01000001">
    <property type="protein sequence ID" value="SIN63176.1"/>
    <property type="molecule type" value="Genomic_DNA"/>
</dbReference>
<proteinExistence type="inferred from homology"/>
<feature type="region of interest" description="Disordered" evidence="4">
    <location>
        <begin position="1"/>
        <end position="28"/>
    </location>
</feature>
<dbReference type="PRINTS" id="PR00681">
    <property type="entry name" value="RIBOSOMALS1"/>
</dbReference>
<feature type="domain" description="S1 motif" evidence="5">
    <location>
        <begin position="127"/>
        <end position="200"/>
    </location>
</feature>
<sequence length="518" mass="58756">MVEEEKREGQQEIGGEAMDLPPAQENQETMEELITQHGLENVHRGKVVEGVIIDSTDDGWLVDIGFKCEGFLPKREWTHRILVDDDSDPSVGDRVRAEVTRVVHGEESQVLLSRWRLLFDERWNDLENALKSNETIKVVGLRKVKGGLVVNAYGLEGFIPISHLAEEGKMINPSKFINQEIEVKLLEKDRRKRRLIFSRRLILEQEMANRKKEFFENVKAGDILEGVVTSITSFGVFVDLGPIEGLVHISELSWSKNVKPRDIVKKGSKVKVKVLSVDPEQEKISLSIKQTEPDPWEVVGQEVKPGDRLSGRVTNTVDFGAFVEIKPGVEGLIHISDISWGHIDHPREVLKKGQEIEVQVLDVDVEQKRISLGYKQLHDPWETVAERYQPGQDVTVKVVKIVDFGAFVEIEKGVEGLIHISQISKSHVSDVSKVLKRDDEIRARVLEVDPKEKRIRLSIKALEEEEEKQHQQGERDKKDEKEGKEAQAPRESKNSHQAQESEEGMVTIGDVLKGQLKV</sequence>
<dbReference type="PANTHER" id="PTHR10724:SF7">
    <property type="entry name" value="SMALL RIBOSOMAL SUBUNIT PROTEIN BS1C"/>
    <property type="match status" value="1"/>
</dbReference>
<dbReference type="CDD" id="cd04465">
    <property type="entry name" value="S1_RPS1_repeat_ec2_hs2"/>
    <property type="match status" value="1"/>
</dbReference>
<dbReference type="SUPFAM" id="SSF50249">
    <property type="entry name" value="Nucleic acid-binding proteins"/>
    <property type="match status" value="5"/>
</dbReference>
<feature type="region of interest" description="Disordered" evidence="4">
    <location>
        <begin position="462"/>
        <end position="518"/>
    </location>
</feature>
<keyword evidence="3" id="KW-0687">Ribonucleoprotein</keyword>